<reference evidence="2" key="1">
    <citation type="submission" date="2018-10" db="EMBL/GenBank/DDBJ databases">
        <title>Population genomic analysis revealed the cold adaptation of white poplar.</title>
        <authorList>
            <person name="Liu Y.-J."/>
        </authorList>
    </citation>
    <scope>NUCLEOTIDE SEQUENCE [LARGE SCALE GENOMIC DNA]</scope>
    <source>
        <strain evidence="2">PAL-ZL1</strain>
    </source>
</reference>
<accession>A0A4U5MQB1</accession>
<proteinExistence type="predicted"/>
<dbReference type="PANTHER" id="PTHR34970">
    <property type="entry name" value="ABC TRANSPORTER A FAMILY PROTEIN"/>
    <property type="match status" value="1"/>
</dbReference>
<sequence length="134" mass="14822">MHGKGKSNAGEEQRNGNGLEGRWKRWRPTPERSKGGENPASTKNIGEEATLVNQPIPHHHLSSSSLKVLFANLQLKRAATASFAGLYLLYKDFKVAHDAISQQVESVHESLDRRISALEKLKQNEASQPLQAAE</sequence>
<comment type="caution">
    <text evidence="2">The sequence shown here is derived from an EMBL/GenBank/DDBJ whole genome shotgun (WGS) entry which is preliminary data.</text>
</comment>
<evidence type="ECO:0000313" key="2">
    <source>
        <dbReference type="EMBL" id="TKR71363.1"/>
    </source>
</evidence>
<gene>
    <name evidence="2" type="ORF">D5086_0000301370</name>
</gene>
<protein>
    <submittedName>
        <fullName evidence="2">Uncharacterized protein</fullName>
    </submittedName>
</protein>
<dbReference type="AlphaFoldDB" id="A0A4U5MQB1"/>
<organism evidence="2">
    <name type="scientific">Populus alba</name>
    <name type="common">White poplar</name>
    <dbReference type="NCBI Taxonomy" id="43335"/>
    <lineage>
        <taxon>Eukaryota</taxon>
        <taxon>Viridiplantae</taxon>
        <taxon>Streptophyta</taxon>
        <taxon>Embryophyta</taxon>
        <taxon>Tracheophyta</taxon>
        <taxon>Spermatophyta</taxon>
        <taxon>Magnoliopsida</taxon>
        <taxon>eudicotyledons</taxon>
        <taxon>Gunneridae</taxon>
        <taxon>Pentapetalae</taxon>
        <taxon>rosids</taxon>
        <taxon>fabids</taxon>
        <taxon>Malpighiales</taxon>
        <taxon>Salicaceae</taxon>
        <taxon>Saliceae</taxon>
        <taxon>Populus</taxon>
    </lineage>
</organism>
<evidence type="ECO:0000256" key="1">
    <source>
        <dbReference type="SAM" id="MobiDB-lite"/>
    </source>
</evidence>
<dbReference type="PANTHER" id="PTHR34970:SF2">
    <property type="entry name" value="ABC TRANSPORTER A FAMILY PROTEIN"/>
    <property type="match status" value="1"/>
</dbReference>
<feature type="region of interest" description="Disordered" evidence="1">
    <location>
        <begin position="1"/>
        <end position="49"/>
    </location>
</feature>
<dbReference type="EMBL" id="RCHU01001183">
    <property type="protein sequence ID" value="TKR71363.1"/>
    <property type="molecule type" value="Genomic_DNA"/>
</dbReference>
<name>A0A4U5MQB1_POPAL</name>